<keyword evidence="5" id="KW-0539">Nucleus</keyword>
<feature type="region of interest" description="Disordered" evidence="7">
    <location>
        <begin position="533"/>
        <end position="567"/>
    </location>
</feature>
<feature type="compositionally biased region" description="Low complexity" evidence="7">
    <location>
        <begin position="544"/>
        <end position="561"/>
    </location>
</feature>
<feature type="coiled-coil region" evidence="6">
    <location>
        <begin position="743"/>
        <end position="770"/>
    </location>
</feature>
<gene>
    <name evidence="9" type="primary">NFIL3</name>
    <name evidence="9" type="ORF">TR132379</name>
</gene>
<feature type="compositionally biased region" description="Low complexity" evidence="7">
    <location>
        <begin position="892"/>
        <end position="909"/>
    </location>
</feature>
<evidence type="ECO:0000256" key="7">
    <source>
        <dbReference type="SAM" id="MobiDB-lite"/>
    </source>
</evidence>
<keyword evidence="4" id="KW-0804">Transcription</keyword>
<feature type="region of interest" description="Disordered" evidence="7">
    <location>
        <begin position="872"/>
        <end position="920"/>
    </location>
</feature>
<dbReference type="InterPro" id="IPR047106">
    <property type="entry name" value="NFIL3-like_bZIP"/>
</dbReference>
<feature type="compositionally biased region" description="Basic and acidic residues" evidence="7">
    <location>
        <begin position="709"/>
        <end position="727"/>
    </location>
</feature>
<reference evidence="9" key="1">
    <citation type="submission" date="2016-01" db="EMBL/GenBank/DDBJ databases">
        <title>Reference transcriptome for the parasite Schistocephalus solidus: insights into the molecular evolution of parasitism.</title>
        <authorList>
            <person name="Hebert F.O."/>
            <person name="Grambauer S."/>
            <person name="Barber I."/>
            <person name="Landry C.R."/>
            <person name="Aubin-Horth N."/>
        </authorList>
    </citation>
    <scope>NUCLEOTIDE SEQUENCE</scope>
</reference>
<comment type="similarity">
    <text evidence="1">Belongs to the bZIP family. NFIL3 subfamily.</text>
</comment>
<feature type="compositionally biased region" description="Low complexity" evidence="7">
    <location>
        <begin position="265"/>
        <end position="280"/>
    </location>
</feature>
<dbReference type="InterPro" id="IPR004827">
    <property type="entry name" value="bZIP"/>
</dbReference>
<evidence type="ECO:0000313" key="9">
    <source>
        <dbReference type="EMBL" id="JAP41924.1"/>
    </source>
</evidence>
<sequence>MRSPSSVATSDSPQSMTVGEQGDLQITPGPGNFNLPIAAFQSSAVGPSAAAAPSGSTATSTGSPPSLAGSPEDMTCPPTIVNQSNLRSALDILPEMDNDSFLQTTVGFMSKMKDRLSSIVSASAVETFLSSPKPEETSPGHVSSLSSPRPPSLVNETLGSAGGGAGCGGGGNLSYRSSLLNGSTGGEDSYTCELRKQREFIPECKKDDKYWERRRKNNEAAKRSREKRRQNDMLMEREIAKLKDRNEALLRENAALKMRLGMPLAPAASTNTTPTTTSTTVEVVNQKAERMTMTRRLHSGDTSSRSFSDESDGQERGLALEDRSQNQEMGNNEQERWRKVDAHEHRKYTPSAQRHHLPSTHEEEAEDAAGQRPSLLSPSDAGAAVSLNALDLITLQRLLSVLVSGGGGCGVSRWDQMLAGEQSQPPSPDAAASAAVASLLLRQARKPLQSLVVKNTLLESLRWQQGELIDPRRHVTDRLHDADQMSSHDLPDGPLDLRLPLRNIYAPQVSLAGNTIRQRSPVDKLSELAVITSEDALSSTPHGPSTQRSSTSFSMSPSSQRQTHHQQNSFLTDVQMAAVAATLTPSPLINPVLQPLLSAPGLQEANQLSTAAAAAAAAAQLLCQHKEDVGLSTASLPNSGLVFPLSGGGGGGQALAEFSRLDNNSLAQHQFGVLESGQGPPVTTNTSSSSPRSNQRRRGGANSRSPSRLMDERYRERRRRNNEAVRRCRENKRARINMRDEVTDKLQSENQSLRNELSGLSSEVHALRQLLSSTTTAVTATTNRVTSSTAAAAAATEKADGKISGQGLTGSQVTTERESRAFVSAATTIEALSNQTEELWNSPVSVSLETAKYAWPKKGLPRLHCRRRLTAPPYHEPLSNTEELPLPTSVSPAQVPPQTTAPTPPAALTEMMREAPILQH</sequence>
<feature type="domain" description="BZIP" evidence="8">
    <location>
        <begin position="207"/>
        <end position="260"/>
    </location>
</feature>
<dbReference type="PROSITE" id="PS50217">
    <property type="entry name" value="BZIP"/>
    <property type="match status" value="2"/>
</dbReference>
<dbReference type="AlphaFoldDB" id="A0A0X3NQ23"/>
<dbReference type="PROSITE" id="PS00036">
    <property type="entry name" value="BZIP_BASIC"/>
    <property type="match status" value="1"/>
</dbReference>
<dbReference type="Pfam" id="PF07716">
    <property type="entry name" value="bZIP_2"/>
    <property type="match status" value="2"/>
</dbReference>
<feature type="compositionally biased region" description="Low complexity" evidence="7">
    <location>
        <begin position="42"/>
        <end position="66"/>
    </location>
</feature>
<feature type="compositionally biased region" description="Basic and acidic residues" evidence="7">
    <location>
        <begin position="313"/>
        <end position="325"/>
    </location>
</feature>
<organism evidence="9">
    <name type="scientific">Schistocephalus solidus</name>
    <name type="common">Tapeworm</name>
    <dbReference type="NCBI Taxonomy" id="70667"/>
    <lineage>
        <taxon>Eukaryota</taxon>
        <taxon>Metazoa</taxon>
        <taxon>Spiralia</taxon>
        <taxon>Lophotrochozoa</taxon>
        <taxon>Platyhelminthes</taxon>
        <taxon>Cestoda</taxon>
        <taxon>Eucestoda</taxon>
        <taxon>Diphyllobothriidea</taxon>
        <taxon>Diphyllobothriidae</taxon>
        <taxon>Schistocephalus</taxon>
    </lineage>
</organism>
<name>A0A0X3NQ23_SCHSO</name>
<feature type="compositionally biased region" description="Low complexity" evidence="7">
    <location>
        <begin position="679"/>
        <end position="693"/>
    </location>
</feature>
<feature type="region of interest" description="Disordered" evidence="7">
    <location>
        <begin position="130"/>
        <end position="157"/>
    </location>
</feature>
<evidence type="ECO:0000256" key="5">
    <source>
        <dbReference type="ARBA" id="ARBA00023242"/>
    </source>
</evidence>
<dbReference type="EMBL" id="GEEE01021301">
    <property type="protein sequence ID" value="JAP41924.1"/>
    <property type="molecule type" value="Transcribed_RNA"/>
</dbReference>
<evidence type="ECO:0000256" key="4">
    <source>
        <dbReference type="ARBA" id="ARBA00023163"/>
    </source>
</evidence>
<accession>A0A0X3NQ23</accession>
<dbReference type="GO" id="GO:0005634">
    <property type="term" value="C:nucleus"/>
    <property type="evidence" value="ECO:0007669"/>
    <property type="project" value="TreeGrafter"/>
</dbReference>
<dbReference type="GO" id="GO:0003700">
    <property type="term" value="F:DNA-binding transcription factor activity"/>
    <property type="evidence" value="ECO:0007669"/>
    <property type="project" value="InterPro"/>
</dbReference>
<keyword evidence="6" id="KW-0175">Coiled coil</keyword>
<evidence type="ECO:0000256" key="2">
    <source>
        <dbReference type="ARBA" id="ARBA00023015"/>
    </source>
</evidence>
<evidence type="ECO:0000256" key="1">
    <source>
        <dbReference type="ARBA" id="ARBA00006079"/>
    </source>
</evidence>
<feature type="coiled-coil region" evidence="6">
    <location>
        <begin position="232"/>
        <end position="259"/>
    </location>
</feature>
<feature type="region of interest" description="Disordered" evidence="7">
    <location>
        <begin position="265"/>
        <end position="377"/>
    </location>
</feature>
<dbReference type="GO" id="GO:0007623">
    <property type="term" value="P:circadian rhythm"/>
    <property type="evidence" value="ECO:0007669"/>
    <property type="project" value="TreeGrafter"/>
</dbReference>
<evidence type="ECO:0000256" key="6">
    <source>
        <dbReference type="SAM" id="Coils"/>
    </source>
</evidence>
<feature type="region of interest" description="Disordered" evidence="7">
    <location>
        <begin position="672"/>
        <end position="727"/>
    </location>
</feature>
<evidence type="ECO:0000256" key="3">
    <source>
        <dbReference type="ARBA" id="ARBA00023125"/>
    </source>
</evidence>
<dbReference type="GO" id="GO:0003677">
    <property type="term" value="F:DNA binding"/>
    <property type="evidence" value="ECO:0007669"/>
    <property type="project" value="UniProtKB-KW"/>
</dbReference>
<dbReference type="Gene3D" id="1.20.5.170">
    <property type="match status" value="2"/>
</dbReference>
<proteinExistence type="inferred from homology"/>
<keyword evidence="3" id="KW-0238">DNA-binding</keyword>
<feature type="compositionally biased region" description="Polar residues" evidence="7">
    <location>
        <begin position="1"/>
        <end position="18"/>
    </location>
</feature>
<dbReference type="FunFam" id="1.20.5.170:FF:000025">
    <property type="entry name" value="nuclear factor interleukin-3-regulated protein-like"/>
    <property type="match status" value="1"/>
</dbReference>
<evidence type="ECO:0000259" key="8">
    <source>
        <dbReference type="PROSITE" id="PS50217"/>
    </source>
</evidence>
<dbReference type="PANTHER" id="PTHR15284">
    <property type="entry name" value="NUCLEAR FACTOR INTERLEUKIN-3-REGULATED PROTEIN"/>
    <property type="match status" value="1"/>
</dbReference>
<dbReference type="SUPFAM" id="SSF57959">
    <property type="entry name" value="Leucine zipper domain"/>
    <property type="match status" value="2"/>
</dbReference>
<feature type="region of interest" description="Disordered" evidence="7">
    <location>
        <begin position="1"/>
        <end position="78"/>
    </location>
</feature>
<protein>
    <submittedName>
        <fullName evidence="9">Nuclear factor interleukin-3-regulated protein</fullName>
    </submittedName>
</protein>
<feature type="compositionally biased region" description="Basic residues" evidence="7">
    <location>
        <begin position="345"/>
        <end position="358"/>
    </location>
</feature>
<feature type="domain" description="BZIP" evidence="8">
    <location>
        <begin position="711"/>
        <end position="774"/>
    </location>
</feature>
<dbReference type="InterPro" id="IPR047229">
    <property type="entry name" value="NFIL3-like"/>
</dbReference>
<dbReference type="PANTHER" id="PTHR15284:SF0">
    <property type="entry name" value="GH23983P"/>
    <property type="match status" value="1"/>
</dbReference>
<feature type="compositionally biased region" description="Basic and acidic residues" evidence="7">
    <location>
        <begin position="333"/>
        <end position="344"/>
    </location>
</feature>
<keyword evidence="2" id="KW-0805">Transcription regulation</keyword>
<dbReference type="CDD" id="cd14694">
    <property type="entry name" value="bZIP_NFIL3"/>
    <property type="match status" value="1"/>
</dbReference>
<dbReference type="InterPro" id="IPR046347">
    <property type="entry name" value="bZIP_sf"/>
</dbReference>
<dbReference type="SMART" id="SM00338">
    <property type="entry name" value="BRLZ"/>
    <property type="match status" value="2"/>
</dbReference>